<proteinExistence type="predicted"/>
<dbReference type="GO" id="GO:0005737">
    <property type="term" value="C:cytoplasm"/>
    <property type="evidence" value="ECO:0007669"/>
    <property type="project" value="InterPro"/>
</dbReference>
<dbReference type="Proteomes" id="UP000189857">
    <property type="component" value="Unassembled WGS sequence"/>
</dbReference>
<dbReference type="RefSeq" id="WP_078786151.1">
    <property type="nucleotide sequence ID" value="NZ_FMTO01000003.1"/>
</dbReference>
<dbReference type="GO" id="GO:0016747">
    <property type="term" value="F:acyltransferase activity, transferring groups other than amino-acyl groups"/>
    <property type="evidence" value="ECO:0007669"/>
    <property type="project" value="InterPro"/>
</dbReference>
<dbReference type="SUPFAM" id="SSF52540">
    <property type="entry name" value="P-loop containing nucleoside triphosphate hydrolases"/>
    <property type="match status" value="1"/>
</dbReference>
<feature type="domain" description="N-acetyltransferase" evidence="1">
    <location>
        <begin position="208"/>
        <end position="357"/>
    </location>
</feature>
<sequence length="471" mass="54577">MVIILTGASHTGKTLLAQRMLEKHKIPYFSIDHMKMGLIRSGNTLLTPSDDEEMTTFVWPIVREMIKTAIENKQSLIVEGCYIPYDWRKDFEEEYLRDIRFFCLAMTEEYIDTHFHEIRKHASDIESRLDDSDCTVDWIKENNNRFIEGFEKTGEFIDLIDADYEQVIEKVLLLIPDSIRKMIAGKKYETNDIGMSGSKVLIFDDCVFKILEFYACDNKEHWLNEIEKSDWRAGKYLYELLRDQKLKELCGESTKVLLLVEGEKLIAFCTYAEQDEIQDASLSPWVGFVYTFPEYRGKRRAGKLLQYAYSLAKKEGHKHIYISTGETGLYEKYGYTFWKMMKDINGDDSRVYKTDIVSMDYSEVLGTSVSGTIDRPLGSGHPKHPEMIYPINYGYVDGVFAGDGAEQDVYVFGTDKPLKTYTGKVIAVYHRLNDVEDKWIVSLNGESIPPEDILDAINFQEQYYMGELYTL</sequence>
<dbReference type="SUPFAM" id="SSF50324">
    <property type="entry name" value="Inorganic pyrophosphatase"/>
    <property type="match status" value="1"/>
</dbReference>
<protein>
    <submittedName>
        <fullName evidence="2">Inorganic pyrophosphatase</fullName>
    </submittedName>
</protein>
<dbReference type="Gene3D" id="3.90.80.10">
    <property type="entry name" value="Inorganic pyrophosphatase"/>
    <property type="match status" value="1"/>
</dbReference>
<dbReference type="OrthoDB" id="9798247at2"/>
<dbReference type="GO" id="GO:0000287">
    <property type="term" value="F:magnesium ion binding"/>
    <property type="evidence" value="ECO:0007669"/>
    <property type="project" value="InterPro"/>
</dbReference>
<dbReference type="PROSITE" id="PS51186">
    <property type="entry name" value="GNAT"/>
    <property type="match status" value="1"/>
</dbReference>
<dbReference type="GO" id="GO:0004427">
    <property type="term" value="F:inorganic diphosphate phosphatase activity"/>
    <property type="evidence" value="ECO:0007669"/>
    <property type="project" value="InterPro"/>
</dbReference>
<dbReference type="Pfam" id="PF00583">
    <property type="entry name" value="Acetyltransf_1"/>
    <property type="match status" value="1"/>
</dbReference>
<dbReference type="GO" id="GO:0006796">
    <property type="term" value="P:phosphate-containing compound metabolic process"/>
    <property type="evidence" value="ECO:0007669"/>
    <property type="project" value="InterPro"/>
</dbReference>
<dbReference type="InterPro" id="IPR000182">
    <property type="entry name" value="GNAT_dom"/>
</dbReference>
<organism evidence="2 3">
    <name type="scientific">Eubacterium ruminantium</name>
    <dbReference type="NCBI Taxonomy" id="42322"/>
    <lineage>
        <taxon>Bacteria</taxon>
        <taxon>Bacillati</taxon>
        <taxon>Bacillota</taxon>
        <taxon>Clostridia</taxon>
        <taxon>Eubacteriales</taxon>
        <taxon>Eubacteriaceae</taxon>
        <taxon>Eubacterium</taxon>
    </lineage>
</organism>
<dbReference type="Gene3D" id="3.40.50.300">
    <property type="entry name" value="P-loop containing nucleotide triphosphate hydrolases"/>
    <property type="match status" value="1"/>
</dbReference>
<reference evidence="2 3" key="1">
    <citation type="submission" date="2017-02" db="EMBL/GenBank/DDBJ databases">
        <authorList>
            <person name="Peterson S.W."/>
        </authorList>
    </citation>
    <scope>NUCLEOTIDE SEQUENCE [LARGE SCALE GENOMIC DNA]</scope>
    <source>
        <strain evidence="2 3">ATCC 17233</strain>
    </source>
</reference>
<dbReference type="Gene3D" id="3.40.630.30">
    <property type="match status" value="1"/>
</dbReference>
<dbReference type="CDD" id="cd04301">
    <property type="entry name" value="NAT_SF"/>
    <property type="match status" value="1"/>
</dbReference>
<evidence type="ECO:0000259" key="1">
    <source>
        <dbReference type="PROSITE" id="PS51186"/>
    </source>
</evidence>
<accession>A0A1T4KNF2</accession>
<dbReference type="SUPFAM" id="SSF55729">
    <property type="entry name" value="Acyl-CoA N-acyltransferases (Nat)"/>
    <property type="match status" value="1"/>
</dbReference>
<dbReference type="EMBL" id="FUXA01000004">
    <property type="protein sequence ID" value="SJZ43913.1"/>
    <property type="molecule type" value="Genomic_DNA"/>
</dbReference>
<name>A0A1T4KNF2_9FIRM</name>
<gene>
    <name evidence="2" type="ORF">SAMN02745110_00484</name>
</gene>
<keyword evidence="3" id="KW-1185">Reference proteome</keyword>
<dbReference type="InterPro" id="IPR027417">
    <property type="entry name" value="P-loop_NTPase"/>
</dbReference>
<dbReference type="InterPro" id="IPR016181">
    <property type="entry name" value="Acyl_CoA_acyltransferase"/>
</dbReference>
<dbReference type="InterPro" id="IPR036649">
    <property type="entry name" value="Pyrophosphatase_sf"/>
</dbReference>
<evidence type="ECO:0000313" key="2">
    <source>
        <dbReference type="EMBL" id="SJZ43913.1"/>
    </source>
</evidence>
<dbReference type="AlphaFoldDB" id="A0A1T4KNF2"/>
<evidence type="ECO:0000313" key="3">
    <source>
        <dbReference type="Proteomes" id="UP000189857"/>
    </source>
</evidence>